<accession>A0A4V2IV13</accession>
<dbReference type="Proteomes" id="UP000292858">
    <property type="component" value="Unassembled WGS sequence"/>
</dbReference>
<comment type="similarity">
    <text evidence="1">Belongs to the UPF0065 (bug) family.</text>
</comment>
<dbReference type="PANTHER" id="PTHR42928">
    <property type="entry name" value="TRICARBOXYLATE-BINDING PROTEIN"/>
    <property type="match status" value="1"/>
</dbReference>
<sequence>MLFPSKRGARRTSKPEFSPVFWKPKSGSLWCPLTGPVGGGAVGYAFLRTSPADGYTVAWASPALLTNYRMGTMPFSHRELTPIAMVSVQAMAWVIRTDAPWRTLEDLARFAQSNPGRVRVATAGVGSGTDMAAIAVANALRIQIVRVPLGSGARVPALLRGDVEVASLPIPEAIEHVKAGQLRVLVVTTRERDPAVPEAPTLRDLGFNLSLELFRGLVGPRGIPAERIQILAEAVRRAAGDPEWRHFGERNSFIPRYMGPQAFAAYLDQQDFVIRSALGAGR</sequence>
<dbReference type="Gene3D" id="3.40.190.10">
    <property type="entry name" value="Periplasmic binding protein-like II"/>
    <property type="match status" value="1"/>
</dbReference>
<evidence type="ECO:0000313" key="2">
    <source>
        <dbReference type="EMBL" id="TBH20177.1"/>
    </source>
</evidence>
<proteinExistence type="inferred from homology"/>
<dbReference type="AlphaFoldDB" id="A0A4V2IV13"/>
<protein>
    <submittedName>
        <fullName evidence="2">Tripartite tricarboxylate transporter substrate binding protein</fullName>
    </submittedName>
</protein>
<dbReference type="Gene3D" id="3.40.190.150">
    <property type="entry name" value="Bordetella uptake gene, domain 1"/>
    <property type="match status" value="1"/>
</dbReference>
<evidence type="ECO:0000256" key="1">
    <source>
        <dbReference type="ARBA" id="ARBA00006987"/>
    </source>
</evidence>
<dbReference type="InterPro" id="IPR005064">
    <property type="entry name" value="BUG"/>
</dbReference>
<dbReference type="PANTHER" id="PTHR42928:SF5">
    <property type="entry name" value="BLR1237 PROTEIN"/>
    <property type="match status" value="1"/>
</dbReference>
<dbReference type="CDD" id="cd07012">
    <property type="entry name" value="PBP2_Bug_TTT"/>
    <property type="match status" value="1"/>
</dbReference>
<dbReference type="PIRSF" id="PIRSF017082">
    <property type="entry name" value="YflP"/>
    <property type="match status" value="1"/>
</dbReference>
<gene>
    <name evidence="2" type="ORF">ETP66_07400</name>
</gene>
<organism evidence="2 3">
    <name type="scientific">Thermus thermamylovorans</name>
    <dbReference type="NCBI Taxonomy" id="2509362"/>
    <lineage>
        <taxon>Bacteria</taxon>
        <taxon>Thermotogati</taxon>
        <taxon>Deinococcota</taxon>
        <taxon>Deinococci</taxon>
        <taxon>Thermales</taxon>
        <taxon>Thermaceae</taxon>
        <taxon>Thermus</taxon>
    </lineage>
</organism>
<keyword evidence="3" id="KW-1185">Reference proteome</keyword>
<dbReference type="InterPro" id="IPR042100">
    <property type="entry name" value="Bug_dom1"/>
</dbReference>
<dbReference type="Pfam" id="PF03401">
    <property type="entry name" value="TctC"/>
    <property type="match status" value="1"/>
</dbReference>
<evidence type="ECO:0000313" key="3">
    <source>
        <dbReference type="Proteomes" id="UP000292858"/>
    </source>
</evidence>
<dbReference type="EMBL" id="SIJL01000008">
    <property type="protein sequence ID" value="TBH20177.1"/>
    <property type="molecule type" value="Genomic_DNA"/>
</dbReference>
<reference evidence="2 3" key="1">
    <citation type="submission" date="2019-02" db="EMBL/GenBank/DDBJ databases">
        <title>Thermus sp. a novel from hot spring.</title>
        <authorList>
            <person name="Zhao Z."/>
        </authorList>
    </citation>
    <scope>NUCLEOTIDE SEQUENCE [LARGE SCALE GENOMIC DNA]</scope>
    <source>
        <strain evidence="2 3">CFH 72773T</strain>
    </source>
</reference>
<dbReference type="SUPFAM" id="SSF53850">
    <property type="entry name" value="Periplasmic binding protein-like II"/>
    <property type="match status" value="1"/>
</dbReference>
<name>A0A4V2IV13_9DEIN</name>
<comment type="caution">
    <text evidence="2">The sequence shown here is derived from an EMBL/GenBank/DDBJ whole genome shotgun (WGS) entry which is preliminary data.</text>
</comment>